<dbReference type="EMBL" id="MSFO01000003">
    <property type="protein sequence ID" value="PLB50262.1"/>
    <property type="molecule type" value="Genomic_DNA"/>
</dbReference>
<dbReference type="GeneID" id="36550162"/>
<keyword evidence="2" id="KW-1185">Reference proteome</keyword>
<reference evidence="1 2" key="1">
    <citation type="submission" date="2016-12" db="EMBL/GenBank/DDBJ databases">
        <title>The genomes of Aspergillus section Nigri reveals drivers in fungal speciation.</title>
        <authorList>
            <consortium name="DOE Joint Genome Institute"/>
            <person name="Vesth T.C."/>
            <person name="Nybo J."/>
            <person name="Theobald S."/>
            <person name="Brandl J."/>
            <person name="Frisvad J.C."/>
            <person name="Nielsen K.F."/>
            <person name="Lyhne E.K."/>
            <person name="Kogle M.E."/>
            <person name="Kuo A."/>
            <person name="Riley R."/>
            <person name="Clum A."/>
            <person name="Nolan M."/>
            <person name="Lipzen A."/>
            <person name="Salamov A."/>
            <person name="Henrissat B."/>
            <person name="Wiebenga A."/>
            <person name="De Vries R.P."/>
            <person name="Grigoriev I.V."/>
            <person name="Mortensen U.H."/>
            <person name="Andersen M.R."/>
            <person name="Baker S.E."/>
        </authorList>
    </citation>
    <scope>NUCLEOTIDE SEQUENCE [LARGE SCALE GENOMIC DNA]</scope>
    <source>
        <strain evidence="1 2">IBT 23096</strain>
    </source>
</reference>
<evidence type="ECO:0000313" key="2">
    <source>
        <dbReference type="Proteomes" id="UP000234275"/>
    </source>
</evidence>
<evidence type="ECO:0000313" key="1">
    <source>
        <dbReference type="EMBL" id="PLB50262.1"/>
    </source>
</evidence>
<gene>
    <name evidence="1" type="ORF">P170DRAFT_140442</name>
</gene>
<comment type="caution">
    <text evidence="1">The sequence shown here is derived from an EMBL/GenBank/DDBJ whole genome shotgun (WGS) entry which is preliminary data.</text>
</comment>
<proteinExistence type="predicted"/>
<protein>
    <submittedName>
        <fullName evidence="1">Uncharacterized protein</fullName>
    </submittedName>
</protein>
<dbReference type="Proteomes" id="UP000234275">
    <property type="component" value="Unassembled WGS sequence"/>
</dbReference>
<dbReference type="VEuPathDB" id="FungiDB:P170DRAFT_140442"/>
<dbReference type="AlphaFoldDB" id="A0A2I2GBJ5"/>
<name>A0A2I2GBJ5_9EURO</name>
<dbReference type="RefSeq" id="XP_024705564.1">
    <property type="nucleotide sequence ID" value="XM_024842465.1"/>
</dbReference>
<accession>A0A2I2GBJ5</accession>
<sequence>MHTKHRRDPSRQDARPGLARVGSIKICRSAGPSVDGVIVAAIVVKSLGHDCPGPQANNRDPNSLDDCSAKSKACGSAVEARLLCSYARSLSDCAGDGVTDQHRLETWPLGWRGDAGMFRLFSYFSNPALPLPVMETLFDSRAFPEAAGICRTWSPTA</sequence>
<organism evidence="1 2">
    <name type="scientific">Aspergillus steynii IBT 23096</name>
    <dbReference type="NCBI Taxonomy" id="1392250"/>
    <lineage>
        <taxon>Eukaryota</taxon>
        <taxon>Fungi</taxon>
        <taxon>Dikarya</taxon>
        <taxon>Ascomycota</taxon>
        <taxon>Pezizomycotina</taxon>
        <taxon>Eurotiomycetes</taxon>
        <taxon>Eurotiomycetidae</taxon>
        <taxon>Eurotiales</taxon>
        <taxon>Aspergillaceae</taxon>
        <taxon>Aspergillus</taxon>
        <taxon>Aspergillus subgen. Circumdati</taxon>
    </lineage>
</organism>